<dbReference type="PANTHER" id="PTHR19359:SF150">
    <property type="entry name" value="CYTOCHROME B5"/>
    <property type="match status" value="1"/>
</dbReference>
<evidence type="ECO:0000256" key="7">
    <source>
        <dbReference type="ARBA" id="ARBA00022848"/>
    </source>
</evidence>
<dbReference type="GO" id="GO:0005789">
    <property type="term" value="C:endoplasmic reticulum membrane"/>
    <property type="evidence" value="ECO:0007669"/>
    <property type="project" value="UniProtKB-SubCell"/>
</dbReference>
<dbReference type="GO" id="GO:0046872">
    <property type="term" value="F:metal ion binding"/>
    <property type="evidence" value="ECO:0007669"/>
    <property type="project" value="UniProtKB-KW"/>
</dbReference>
<comment type="similarity">
    <text evidence="12">Belongs to the cytochrome b5 family.</text>
</comment>
<evidence type="ECO:0000256" key="8">
    <source>
        <dbReference type="ARBA" id="ARBA00022982"/>
    </source>
</evidence>
<evidence type="ECO:0000256" key="6">
    <source>
        <dbReference type="ARBA" id="ARBA00022824"/>
    </source>
</evidence>
<dbReference type="InterPro" id="IPR050668">
    <property type="entry name" value="Cytochrome_b5"/>
</dbReference>
<evidence type="ECO:0000256" key="5">
    <source>
        <dbReference type="ARBA" id="ARBA00022723"/>
    </source>
</evidence>
<evidence type="ECO:0000256" key="2">
    <source>
        <dbReference type="ARBA" id="ARBA00022448"/>
    </source>
</evidence>
<proteinExistence type="inferred from homology"/>
<dbReference type="PRINTS" id="PR00363">
    <property type="entry name" value="CYTOCHROMEB5"/>
</dbReference>
<dbReference type="InParanoid" id="A0A1Y1XWE1"/>
<dbReference type="AlphaFoldDB" id="A0A1Y1XWE1"/>
<keyword evidence="3" id="KW-0349">Heme</keyword>
<evidence type="ECO:0000256" key="10">
    <source>
        <dbReference type="ARBA" id="ARBA00023136"/>
    </source>
</evidence>
<dbReference type="GO" id="GO:0020037">
    <property type="term" value="F:heme binding"/>
    <property type="evidence" value="ECO:0007669"/>
    <property type="project" value="TreeGrafter"/>
</dbReference>
<evidence type="ECO:0000313" key="14">
    <source>
        <dbReference type="EMBL" id="ORX90038.1"/>
    </source>
</evidence>
<dbReference type="SMART" id="SM01117">
    <property type="entry name" value="Cyt-b5"/>
    <property type="match status" value="1"/>
</dbReference>
<name>A0A1Y1XWE1_9FUNG</name>
<accession>A0A1Y1XWE1</accession>
<dbReference type="SUPFAM" id="SSF55856">
    <property type="entry name" value="Cytochrome b5-like heme/steroid binding domain"/>
    <property type="match status" value="1"/>
</dbReference>
<reference evidence="14 15" key="1">
    <citation type="submission" date="2016-07" db="EMBL/GenBank/DDBJ databases">
        <title>Pervasive Adenine N6-methylation of Active Genes in Fungi.</title>
        <authorList>
            <consortium name="DOE Joint Genome Institute"/>
            <person name="Mondo S.J."/>
            <person name="Dannebaum R.O."/>
            <person name="Kuo R.C."/>
            <person name="Labutti K."/>
            <person name="Haridas S."/>
            <person name="Kuo A."/>
            <person name="Salamov A."/>
            <person name="Ahrendt S.R."/>
            <person name="Lipzen A."/>
            <person name="Sullivan W."/>
            <person name="Andreopoulos W.B."/>
            <person name="Clum A."/>
            <person name="Lindquist E."/>
            <person name="Daum C."/>
            <person name="Ramamoorthy G.K."/>
            <person name="Gryganskyi A."/>
            <person name="Culley D."/>
            <person name="Magnuson J.K."/>
            <person name="James T.Y."/>
            <person name="O'Malley M.A."/>
            <person name="Stajich J.E."/>
            <person name="Spatafora J.W."/>
            <person name="Visel A."/>
            <person name="Grigoriev I.V."/>
        </authorList>
    </citation>
    <scope>NUCLEOTIDE SEQUENCE [LARGE SCALE GENOMIC DNA]</scope>
    <source>
        <strain evidence="14 15">CBS 931.73</strain>
    </source>
</reference>
<dbReference type="STRING" id="1314790.A0A1Y1XWE1"/>
<evidence type="ECO:0000259" key="13">
    <source>
        <dbReference type="PROSITE" id="PS50255"/>
    </source>
</evidence>
<keyword evidence="15" id="KW-1185">Reference proteome</keyword>
<evidence type="ECO:0000256" key="1">
    <source>
        <dbReference type="ARBA" id="ARBA00004131"/>
    </source>
</evidence>
<keyword evidence="7" id="KW-0492">Microsome</keyword>
<keyword evidence="8" id="KW-0249">Electron transport</keyword>
<dbReference type="EMBL" id="MCFE01000404">
    <property type="protein sequence ID" value="ORX90038.1"/>
    <property type="molecule type" value="Genomic_DNA"/>
</dbReference>
<evidence type="ECO:0000256" key="4">
    <source>
        <dbReference type="ARBA" id="ARBA00022692"/>
    </source>
</evidence>
<dbReference type="Pfam" id="PF00173">
    <property type="entry name" value="Cyt-b5"/>
    <property type="match status" value="1"/>
</dbReference>
<evidence type="ECO:0000256" key="11">
    <source>
        <dbReference type="ARBA" id="ARBA00037877"/>
    </source>
</evidence>
<dbReference type="Proteomes" id="UP000193498">
    <property type="component" value="Unassembled WGS sequence"/>
</dbReference>
<evidence type="ECO:0000256" key="9">
    <source>
        <dbReference type="ARBA" id="ARBA00023004"/>
    </source>
</evidence>
<organism evidence="14 15">
    <name type="scientific">Basidiobolus meristosporus CBS 931.73</name>
    <dbReference type="NCBI Taxonomy" id="1314790"/>
    <lineage>
        <taxon>Eukaryota</taxon>
        <taxon>Fungi</taxon>
        <taxon>Fungi incertae sedis</taxon>
        <taxon>Zoopagomycota</taxon>
        <taxon>Entomophthoromycotina</taxon>
        <taxon>Basidiobolomycetes</taxon>
        <taxon>Basidiobolales</taxon>
        <taxon>Basidiobolaceae</taxon>
        <taxon>Basidiobolus</taxon>
    </lineage>
</organism>
<dbReference type="Gene3D" id="3.10.120.10">
    <property type="entry name" value="Cytochrome b5-like heme/steroid binding domain"/>
    <property type="match status" value="1"/>
</dbReference>
<evidence type="ECO:0000256" key="12">
    <source>
        <dbReference type="ARBA" id="ARBA00038168"/>
    </source>
</evidence>
<dbReference type="FunFam" id="3.10.120.10:FF:000002">
    <property type="entry name" value="Cytochrome b5 type B"/>
    <property type="match status" value="1"/>
</dbReference>
<keyword evidence="5" id="KW-0479">Metal-binding</keyword>
<evidence type="ECO:0000256" key="3">
    <source>
        <dbReference type="ARBA" id="ARBA00022617"/>
    </source>
</evidence>
<comment type="subcellular location">
    <subcellularLocation>
        <location evidence="1">Endoplasmic reticulum membrane</location>
        <topology evidence="1">Single-pass membrane protein</topology>
        <orientation evidence="1">Cytoplasmic side</orientation>
    </subcellularLocation>
    <subcellularLocation>
        <location evidence="11">Microsome membrane</location>
        <topology evidence="11">Single-pass membrane protein</topology>
        <orientation evidence="11">Cytoplasmic side</orientation>
    </subcellularLocation>
</comment>
<keyword evidence="9" id="KW-0408">Iron</keyword>
<dbReference type="FunCoup" id="A0A1Y1XWE1">
    <property type="interactions" value="385"/>
</dbReference>
<feature type="domain" description="Cytochrome b5 heme-binding" evidence="13">
    <location>
        <begin position="2"/>
        <end position="78"/>
    </location>
</feature>
<keyword evidence="2" id="KW-0813">Transport</keyword>
<gene>
    <name evidence="14" type="ORF">K493DRAFT_231727</name>
</gene>
<dbReference type="InterPro" id="IPR036400">
    <property type="entry name" value="Cyt_B5-like_heme/steroid_sf"/>
</dbReference>
<comment type="caution">
    <text evidence="14">The sequence shown here is derived from an EMBL/GenBank/DDBJ whole genome shotgun (WGS) entry which is preliminary data.</text>
</comment>
<dbReference type="OrthoDB" id="260519at2759"/>
<sequence>MPKIFSAEEVNAHNTKSDAWFCIEGKIYNVTNFIDQHPGGEEVILEQVGSDASEAFIDVGHSEDAKRILEGLYIGELAPGVSSQRMVLILRIANELNPPFRKLWRDPLHLLSVRLQLRRTIQGKIRN</sequence>
<keyword evidence="10" id="KW-0472">Membrane</keyword>
<dbReference type="PROSITE" id="PS50255">
    <property type="entry name" value="CYTOCHROME_B5_2"/>
    <property type="match status" value="1"/>
</dbReference>
<dbReference type="InterPro" id="IPR001199">
    <property type="entry name" value="Cyt_B5-like_heme/steroid-bd"/>
</dbReference>
<keyword evidence="4" id="KW-0812">Transmembrane</keyword>
<evidence type="ECO:0000313" key="15">
    <source>
        <dbReference type="Proteomes" id="UP000193498"/>
    </source>
</evidence>
<keyword evidence="6" id="KW-0256">Endoplasmic reticulum</keyword>
<protein>
    <submittedName>
        <fullName evidence="14">Cytochrome b5</fullName>
    </submittedName>
</protein>
<dbReference type="PANTHER" id="PTHR19359">
    <property type="entry name" value="CYTOCHROME B5"/>
    <property type="match status" value="1"/>
</dbReference>